<evidence type="ECO:0000256" key="2">
    <source>
        <dbReference type="SAM" id="Phobius"/>
    </source>
</evidence>
<dbReference type="Proteomes" id="UP000326340">
    <property type="component" value="Unassembled WGS sequence"/>
</dbReference>
<feature type="compositionally biased region" description="Polar residues" evidence="1">
    <location>
        <begin position="283"/>
        <end position="298"/>
    </location>
</feature>
<keyword evidence="2" id="KW-1133">Transmembrane helix</keyword>
<name>A0A5Q4BCY4_9PEZI</name>
<protein>
    <submittedName>
        <fullName evidence="3">Uncharacterized protein</fullName>
    </submittedName>
</protein>
<dbReference type="PANTHER" id="PTHR33112:SF16">
    <property type="entry name" value="HETEROKARYON INCOMPATIBILITY DOMAIN-CONTAINING PROTEIN"/>
    <property type="match status" value="1"/>
</dbReference>
<dbReference type="OrthoDB" id="3486565at2759"/>
<accession>A0A5Q4BCY4</accession>
<sequence length="314" mass="34655">MTILGHTSSALPEAAELLLYCYELVNTYSTRNLSYESDRLQAISGIAEDFAAALRDECVCGLWKSDLPAGLVWATPGPRHLQVPFPYPVPGTMPRSSWSWASLNGRVTWTNSHLKKQKDADFEILGYDVELESPNAPFGEVRKGELHIRGLPMSVTPPSVGHRGDLVVSSGHREMPVQLDYLNDPRTSTGSRFPLSVLVVVNTGRSIIEGLLVQSLDSINMLIDTYYEIGAFVLYIFAWAIVAVIAVLSFLGFAAGVFTFMLHQSIFVDGEDREARWDRQRTSEASARDSSGASTGSDMTPYETFSDEPKHDTD</sequence>
<feature type="transmembrane region" description="Helical" evidence="2">
    <location>
        <begin position="232"/>
        <end position="258"/>
    </location>
</feature>
<dbReference type="AlphaFoldDB" id="A0A5Q4BCY4"/>
<evidence type="ECO:0000256" key="1">
    <source>
        <dbReference type="SAM" id="MobiDB-lite"/>
    </source>
</evidence>
<comment type="caution">
    <text evidence="3">The sequence shown here is derived from an EMBL/GenBank/DDBJ whole genome shotgun (WGS) entry which is preliminary data.</text>
</comment>
<keyword evidence="2" id="KW-0472">Membrane</keyword>
<keyword evidence="4" id="KW-1185">Reference proteome</keyword>
<gene>
    <name evidence="3" type="ORF">CSHISOI_10871</name>
</gene>
<proteinExistence type="predicted"/>
<feature type="non-terminal residue" evidence="3">
    <location>
        <position position="314"/>
    </location>
</feature>
<keyword evidence="2" id="KW-0812">Transmembrane</keyword>
<organism evidence="3 4">
    <name type="scientific">Colletotrichum shisoi</name>
    <dbReference type="NCBI Taxonomy" id="2078593"/>
    <lineage>
        <taxon>Eukaryota</taxon>
        <taxon>Fungi</taxon>
        <taxon>Dikarya</taxon>
        <taxon>Ascomycota</taxon>
        <taxon>Pezizomycotina</taxon>
        <taxon>Sordariomycetes</taxon>
        <taxon>Hypocreomycetidae</taxon>
        <taxon>Glomerellales</taxon>
        <taxon>Glomerellaceae</taxon>
        <taxon>Colletotrichum</taxon>
        <taxon>Colletotrichum destructivum species complex</taxon>
    </lineage>
</organism>
<evidence type="ECO:0000313" key="3">
    <source>
        <dbReference type="EMBL" id="TQN64554.1"/>
    </source>
</evidence>
<feature type="region of interest" description="Disordered" evidence="1">
    <location>
        <begin position="278"/>
        <end position="314"/>
    </location>
</feature>
<dbReference type="PANTHER" id="PTHR33112">
    <property type="entry name" value="DOMAIN PROTEIN, PUTATIVE-RELATED"/>
    <property type="match status" value="1"/>
</dbReference>
<dbReference type="EMBL" id="PUHP01002257">
    <property type="protein sequence ID" value="TQN64554.1"/>
    <property type="molecule type" value="Genomic_DNA"/>
</dbReference>
<evidence type="ECO:0000313" key="4">
    <source>
        <dbReference type="Proteomes" id="UP000326340"/>
    </source>
</evidence>
<reference evidence="3 4" key="1">
    <citation type="journal article" date="2019" name="Sci. Rep.">
        <title>Colletotrichum shisoi sp. nov., an anthracnose pathogen of Perilla frutescens in Japan: molecular phylogenetic, morphological and genomic evidence.</title>
        <authorList>
            <person name="Gan P."/>
            <person name="Tsushima A."/>
            <person name="Hiroyama R."/>
            <person name="Narusaka M."/>
            <person name="Takano Y."/>
            <person name="Narusaka Y."/>
            <person name="Kawaradani M."/>
            <person name="Damm U."/>
            <person name="Shirasu K."/>
        </authorList>
    </citation>
    <scope>NUCLEOTIDE SEQUENCE [LARGE SCALE GENOMIC DNA]</scope>
    <source>
        <strain evidence="3 4">PG-2018a</strain>
    </source>
</reference>